<keyword evidence="3 4" id="KW-0539">Nucleus</keyword>
<dbReference type="Pfam" id="PF08612">
    <property type="entry name" value="Med20"/>
    <property type="match status" value="1"/>
</dbReference>
<organism evidence="5">
    <name type="scientific">Picea sitchensis</name>
    <name type="common">Sitka spruce</name>
    <name type="synonym">Pinus sitchensis</name>
    <dbReference type="NCBI Taxonomy" id="3332"/>
    <lineage>
        <taxon>Eukaryota</taxon>
        <taxon>Viridiplantae</taxon>
        <taxon>Streptophyta</taxon>
        <taxon>Embryophyta</taxon>
        <taxon>Tracheophyta</taxon>
        <taxon>Spermatophyta</taxon>
        <taxon>Pinopsida</taxon>
        <taxon>Pinidae</taxon>
        <taxon>Conifers I</taxon>
        <taxon>Pinales</taxon>
        <taxon>Pinaceae</taxon>
        <taxon>Picea</taxon>
    </lineage>
</organism>
<comment type="similarity">
    <text evidence="2 4">Belongs to the Mediator complex subunit 20 family.</text>
</comment>
<protein>
    <recommendedName>
        <fullName evidence="4">Mediator of RNA polymerase II transcription subunit 20</fullName>
    </recommendedName>
    <alternativeName>
        <fullName evidence="4">Mediator complex subunit 20</fullName>
    </alternativeName>
</protein>
<dbReference type="EMBL" id="EF676954">
    <property type="protein sequence ID" value="ABR16817.1"/>
    <property type="molecule type" value="mRNA"/>
</dbReference>
<evidence type="ECO:0000256" key="4">
    <source>
        <dbReference type="RuleBase" id="RU364152"/>
    </source>
</evidence>
<gene>
    <name evidence="4" type="primary">MED20</name>
</gene>
<dbReference type="InterPro" id="IPR013921">
    <property type="entry name" value="Mediator_Med20"/>
</dbReference>
<proteinExistence type="evidence at transcript level"/>
<evidence type="ECO:0000256" key="3">
    <source>
        <dbReference type="ARBA" id="ARBA00023242"/>
    </source>
</evidence>
<sequence>MPVKRLYFWQPNAGVPLTKQMFVLLCKCIEEANASRESRVKANVVQYRPILKEENQRVDCVRDFLGISFEEQPDKHFFVIRANRLVVESDSNLPSILEKLQSYRKAIALAFEGVQYRFGDFQLKVFRVSQTETLKAVVMEVEYLPLSSLEKTRVLMDEFLELWQEMISLKSPPGHLFNIDPNFGEYRLSDEYSWQHTAVLYSNAMAQAMSN</sequence>
<dbReference type="PANTHER" id="PTHR12465">
    <property type="entry name" value="UBIQUITIN SPECIFIC PROTEASE HOMOLOG 49"/>
    <property type="match status" value="1"/>
</dbReference>
<dbReference type="GO" id="GO:0016592">
    <property type="term" value="C:mediator complex"/>
    <property type="evidence" value="ECO:0007669"/>
    <property type="project" value="InterPro"/>
</dbReference>
<keyword evidence="4" id="KW-0010">Activator</keyword>
<dbReference type="GO" id="GO:0006357">
    <property type="term" value="P:regulation of transcription by RNA polymerase II"/>
    <property type="evidence" value="ECO:0007669"/>
    <property type="project" value="InterPro"/>
</dbReference>
<evidence type="ECO:0000256" key="2">
    <source>
        <dbReference type="ARBA" id="ARBA00010743"/>
    </source>
</evidence>
<keyword evidence="4" id="KW-0804">Transcription</keyword>
<comment type="function">
    <text evidence="4">Component of the Mediator complex, a coactivator involved in the regulated transcription of nearly all RNA polymerase II-dependent genes. Mediator functions as a bridge to convey information from gene-specific regulatory proteins to the basal RNA polymerase II transcription machinery. Mediator is recruited to promoters by direct interactions with regulatory proteins and serves as a scaffold for the assembly of a functional preinitiation complex with RNA polymerase II and the general transcription factors.</text>
</comment>
<dbReference type="GO" id="GO:0003713">
    <property type="term" value="F:transcription coactivator activity"/>
    <property type="evidence" value="ECO:0007669"/>
    <property type="project" value="TreeGrafter"/>
</dbReference>
<comment type="subcellular location">
    <subcellularLocation>
        <location evidence="1 4">Nucleus</location>
    </subcellularLocation>
</comment>
<comment type="subunit">
    <text evidence="4">Component of the Mediator complex.</text>
</comment>
<dbReference type="AlphaFoldDB" id="B8LMD7"/>
<reference evidence="5" key="1">
    <citation type="submission" date="2007-06" db="EMBL/GenBank/DDBJ databases">
        <title>Full length cDNA sequences from Sitka Spruce (Picea sitchensis).</title>
        <authorList>
            <person name="Ralph S.G."/>
            <person name="Chun H.E."/>
            <person name="Liao N."/>
            <person name="Ali J."/>
            <person name="Reid K."/>
            <person name="Kolosova N."/>
            <person name="Cooper N."/>
            <person name="Cullis C."/>
            <person name="Jancsik S."/>
            <person name="Moore R."/>
            <person name="Mayo M."/>
            <person name="Wagner S."/>
            <person name="Holt R.A."/>
            <person name="Jones S.J.M."/>
            <person name="Marra M.A."/>
            <person name="Ritland C.E."/>
            <person name="Ritland K."/>
            <person name="Bohlmann J."/>
        </authorList>
    </citation>
    <scope>NUCLEOTIDE SEQUENCE</scope>
    <source>
        <tissue evidence="5">Green portion of the leader tissue</tissue>
    </source>
</reference>
<evidence type="ECO:0000313" key="5">
    <source>
        <dbReference type="EMBL" id="ABR16817.1"/>
    </source>
</evidence>
<evidence type="ECO:0000256" key="1">
    <source>
        <dbReference type="ARBA" id="ARBA00004123"/>
    </source>
</evidence>
<dbReference type="PANTHER" id="PTHR12465:SF0">
    <property type="entry name" value="MEDIATOR OF RNA POLYMERASE II TRANSCRIPTION SUBUNIT 20"/>
    <property type="match status" value="1"/>
</dbReference>
<keyword evidence="4" id="KW-0805">Transcription regulation</keyword>
<name>B8LMD7_PICSI</name>
<accession>B8LMD7</accession>